<name>D0MDV0_RHOM4</name>
<dbReference type="PRINTS" id="PR00035">
    <property type="entry name" value="HTHGNTR"/>
</dbReference>
<dbReference type="Gene3D" id="1.10.10.10">
    <property type="entry name" value="Winged helix-like DNA-binding domain superfamily/Winged helix DNA-binding domain"/>
    <property type="match status" value="1"/>
</dbReference>
<evidence type="ECO:0000313" key="5">
    <source>
        <dbReference type="EMBL" id="ACY49094.1"/>
    </source>
</evidence>
<evidence type="ECO:0000256" key="1">
    <source>
        <dbReference type="ARBA" id="ARBA00023015"/>
    </source>
</evidence>
<dbReference type="PANTHER" id="PTHR44846:SF1">
    <property type="entry name" value="MANNOSYL-D-GLYCERATE TRANSPORT_METABOLISM SYSTEM REPRESSOR MNGR-RELATED"/>
    <property type="match status" value="1"/>
</dbReference>
<dbReference type="HOGENOM" id="CLU_063236_2_1_10"/>
<keyword evidence="3" id="KW-0804">Transcription</keyword>
<proteinExistence type="predicted"/>
<dbReference type="InterPro" id="IPR011663">
    <property type="entry name" value="UTRA"/>
</dbReference>
<gene>
    <name evidence="5" type="ordered locus">Rmar_2215</name>
</gene>
<organism evidence="5 6">
    <name type="scientific">Rhodothermus marinus (strain ATCC 43812 / DSM 4252 / R-10)</name>
    <name type="common">Rhodothermus obamensis</name>
    <dbReference type="NCBI Taxonomy" id="518766"/>
    <lineage>
        <taxon>Bacteria</taxon>
        <taxon>Pseudomonadati</taxon>
        <taxon>Rhodothermota</taxon>
        <taxon>Rhodothermia</taxon>
        <taxon>Rhodothermales</taxon>
        <taxon>Rhodothermaceae</taxon>
        <taxon>Rhodothermus</taxon>
    </lineage>
</organism>
<evidence type="ECO:0000256" key="2">
    <source>
        <dbReference type="ARBA" id="ARBA00023125"/>
    </source>
</evidence>
<dbReference type="InterPro" id="IPR000524">
    <property type="entry name" value="Tscrpt_reg_HTH_GntR"/>
</dbReference>
<dbReference type="FunFam" id="1.10.10.10:FF:000079">
    <property type="entry name" value="GntR family transcriptional regulator"/>
    <property type="match status" value="1"/>
</dbReference>
<keyword evidence="6" id="KW-1185">Reference proteome</keyword>
<dbReference type="GO" id="GO:0045892">
    <property type="term" value="P:negative regulation of DNA-templated transcription"/>
    <property type="evidence" value="ECO:0007669"/>
    <property type="project" value="TreeGrafter"/>
</dbReference>
<dbReference type="STRING" id="518766.Rmar_2215"/>
<dbReference type="InterPro" id="IPR050679">
    <property type="entry name" value="Bact_HTH_transcr_reg"/>
</dbReference>
<evidence type="ECO:0000313" key="6">
    <source>
        <dbReference type="Proteomes" id="UP000002221"/>
    </source>
</evidence>
<evidence type="ECO:0000259" key="4">
    <source>
        <dbReference type="PROSITE" id="PS50949"/>
    </source>
</evidence>
<dbReference type="SMART" id="SM00866">
    <property type="entry name" value="UTRA"/>
    <property type="match status" value="1"/>
</dbReference>
<dbReference type="KEGG" id="rmr:Rmar_2215"/>
<dbReference type="CDD" id="cd07377">
    <property type="entry name" value="WHTH_GntR"/>
    <property type="match status" value="1"/>
</dbReference>
<dbReference type="EMBL" id="CP001807">
    <property type="protein sequence ID" value="ACY49094.1"/>
    <property type="molecule type" value="Genomic_DNA"/>
</dbReference>
<dbReference type="eggNOG" id="COG2188">
    <property type="taxonomic scope" value="Bacteria"/>
</dbReference>
<keyword evidence="2" id="KW-0238">DNA-binding</keyword>
<dbReference type="Proteomes" id="UP000002221">
    <property type="component" value="Chromosome"/>
</dbReference>
<dbReference type="InterPro" id="IPR028978">
    <property type="entry name" value="Chorismate_lyase_/UTRA_dom_sf"/>
</dbReference>
<keyword evidence="1" id="KW-0805">Transcription regulation</keyword>
<accession>D0MDV0</accession>
<dbReference type="SMART" id="SM00345">
    <property type="entry name" value="HTH_GNTR"/>
    <property type="match status" value="1"/>
</dbReference>
<sequence>MATRMLQPGKPRHQQLSDWLREQIEQGVYKPQDRLPSEHELSRRFGVSRITVRRALQTLEHEGLIYRCQGVGSFVKQPAHIQQGLVRLTDFAEDMARAGLQARSQVVHFASEPASAEVASRLGVAEGATVVRLDRLRLGNDEPVAFDRTWLTPFYAQFLEGRDLEHETIYRILEALGIPIVRGYYRIAAVNAEADVARLLRVPEGTALLRIDRTSCTSGNKVVYFQQRFYRSDRIVYELVLERDSRRRIPPEEGMPLREFEPVFLKPLGS</sequence>
<feature type="domain" description="HTH gntR-type" evidence="4">
    <location>
        <begin position="10"/>
        <end position="78"/>
    </location>
</feature>
<dbReference type="GO" id="GO:0003677">
    <property type="term" value="F:DNA binding"/>
    <property type="evidence" value="ECO:0007669"/>
    <property type="project" value="UniProtKB-KW"/>
</dbReference>
<evidence type="ECO:0000256" key="3">
    <source>
        <dbReference type="ARBA" id="ARBA00023163"/>
    </source>
</evidence>
<dbReference type="Pfam" id="PF00392">
    <property type="entry name" value="GntR"/>
    <property type="match status" value="1"/>
</dbReference>
<dbReference type="Pfam" id="PF07702">
    <property type="entry name" value="UTRA"/>
    <property type="match status" value="1"/>
</dbReference>
<dbReference type="InterPro" id="IPR036388">
    <property type="entry name" value="WH-like_DNA-bd_sf"/>
</dbReference>
<dbReference type="SUPFAM" id="SSF46785">
    <property type="entry name" value="Winged helix' DNA-binding domain"/>
    <property type="match status" value="1"/>
</dbReference>
<dbReference type="RefSeq" id="WP_012844704.1">
    <property type="nucleotide sequence ID" value="NC_013501.1"/>
</dbReference>
<dbReference type="AlphaFoldDB" id="D0MDV0"/>
<dbReference type="PROSITE" id="PS50949">
    <property type="entry name" value="HTH_GNTR"/>
    <property type="match status" value="1"/>
</dbReference>
<dbReference type="PANTHER" id="PTHR44846">
    <property type="entry name" value="MANNOSYL-D-GLYCERATE TRANSPORT/METABOLISM SYSTEM REPRESSOR MNGR-RELATED"/>
    <property type="match status" value="1"/>
</dbReference>
<reference evidence="5 6" key="1">
    <citation type="journal article" date="2009" name="Stand. Genomic Sci.">
        <title>Complete genome sequence of Rhodothermus marinus type strain (R-10).</title>
        <authorList>
            <person name="Nolan M."/>
            <person name="Tindall B.J."/>
            <person name="Pomrenke H."/>
            <person name="Lapidus A."/>
            <person name="Copeland A."/>
            <person name="Glavina Del Rio T."/>
            <person name="Lucas S."/>
            <person name="Chen F."/>
            <person name="Tice H."/>
            <person name="Cheng J.F."/>
            <person name="Saunders E."/>
            <person name="Han C."/>
            <person name="Bruce D."/>
            <person name="Goodwin L."/>
            <person name="Chain P."/>
            <person name="Pitluck S."/>
            <person name="Ovchinikova G."/>
            <person name="Pati A."/>
            <person name="Ivanova N."/>
            <person name="Mavromatis K."/>
            <person name="Chen A."/>
            <person name="Palaniappan K."/>
            <person name="Land M."/>
            <person name="Hauser L."/>
            <person name="Chang Y.J."/>
            <person name="Jeffries C.D."/>
            <person name="Brettin T."/>
            <person name="Goker M."/>
            <person name="Bristow J."/>
            <person name="Eisen J.A."/>
            <person name="Markowitz V."/>
            <person name="Hugenholtz P."/>
            <person name="Kyrpides N.C."/>
            <person name="Klenk H.P."/>
            <person name="Detter J.C."/>
        </authorList>
    </citation>
    <scope>NUCLEOTIDE SEQUENCE [LARGE SCALE GENOMIC DNA]</scope>
    <source>
        <strain evidence="6">ATCC 43812 / DSM 4252 / R-10</strain>
    </source>
</reference>
<protein>
    <submittedName>
        <fullName evidence="5">Transcriptional regulator, GntR family</fullName>
    </submittedName>
</protein>
<dbReference type="Gene3D" id="3.40.1410.10">
    <property type="entry name" value="Chorismate lyase-like"/>
    <property type="match status" value="1"/>
</dbReference>
<dbReference type="GO" id="GO:0003700">
    <property type="term" value="F:DNA-binding transcription factor activity"/>
    <property type="evidence" value="ECO:0007669"/>
    <property type="project" value="InterPro"/>
</dbReference>
<dbReference type="InterPro" id="IPR036390">
    <property type="entry name" value="WH_DNA-bd_sf"/>
</dbReference>
<dbReference type="SUPFAM" id="SSF64288">
    <property type="entry name" value="Chorismate lyase-like"/>
    <property type="match status" value="1"/>
</dbReference>